<feature type="binding site" evidence="10">
    <location>
        <position position="471"/>
    </location>
    <ligand>
        <name>[Ni-4Fe-4S] cluster</name>
        <dbReference type="ChEBI" id="CHEBI:47739"/>
    </ligand>
</feature>
<name>C9RB69_AMMDK</name>
<evidence type="ECO:0000256" key="6">
    <source>
        <dbReference type="ARBA" id="ARBA00023004"/>
    </source>
</evidence>
<dbReference type="eggNOG" id="COG1151">
    <property type="taxonomic scope" value="Bacteria"/>
</dbReference>
<dbReference type="SUPFAM" id="SSF56821">
    <property type="entry name" value="Prismane protein-like"/>
    <property type="match status" value="1"/>
</dbReference>
<dbReference type="InterPro" id="IPR010047">
    <property type="entry name" value="CODH"/>
</dbReference>
<dbReference type="AlphaFoldDB" id="C9RB69"/>
<dbReference type="GO" id="GO:0016151">
    <property type="term" value="F:nickel cation binding"/>
    <property type="evidence" value="ECO:0007669"/>
    <property type="project" value="InterPro"/>
</dbReference>
<evidence type="ECO:0000256" key="7">
    <source>
        <dbReference type="ARBA" id="ARBA00023014"/>
    </source>
</evidence>
<evidence type="ECO:0000313" key="11">
    <source>
        <dbReference type="EMBL" id="ACX51496.1"/>
    </source>
</evidence>
<dbReference type="Pfam" id="PF03063">
    <property type="entry name" value="Prismane"/>
    <property type="match status" value="1"/>
</dbReference>
<dbReference type="STRING" id="429009.Adeg_0335"/>
<dbReference type="GO" id="GO:0043885">
    <property type="term" value="F:anaerobic carbon-monoxide dehydrogenase activity"/>
    <property type="evidence" value="ECO:0007669"/>
    <property type="project" value="UniProtKB-UniRule"/>
</dbReference>
<accession>C9RB69</accession>
<dbReference type="InterPro" id="IPR016101">
    <property type="entry name" value="CO_DH_a-bundle"/>
</dbReference>
<comment type="catalytic activity">
    <reaction evidence="8 9">
        <text>CO + 2 oxidized [2Fe-2S]-[ferredoxin] + H2O = 2 reduced [2Fe-2S]-[ferredoxin] + CO2 + 2 H(+)</text>
        <dbReference type="Rhea" id="RHEA:21040"/>
        <dbReference type="Rhea" id="RHEA-COMP:10000"/>
        <dbReference type="Rhea" id="RHEA-COMP:10001"/>
        <dbReference type="ChEBI" id="CHEBI:15377"/>
        <dbReference type="ChEBI" id="CHEBI:15378"/>
        <dbReference type="ChEBI" id="CHEBI:16526"/>
        <dbReference type="ChEBI" id="CHEBI:17245"/>
        <dbReference type="ChEBI" id="CHEBI:33737"/>
        <dbReference type="ChEBI" id="CHEBI:33738"/>
        <dbReference type="EC" id="1.2.7.4"/>
    </reaction>
</comment>
<feature type="binding site" evidence="10">
    <location>
        <position position="293"/>
    </location>
    <ligand>
        <name>[Ni-4Fe-4S] cluster</name>
        <dbReference type="ChEBI" id="CHEBI:47739"/>
    </ligand>
</feature>
<evidence type="ECO:0000256" key="1">
    <source>
        <dbReference type="ARBA" id="ARBA00001966"/>
    </source>
</evidence>
<protein>
    <recommendedName>
        <fullName evidence="9">Carbon monoxide dehydrogenase</fullName>
        <ecNumber evidence="9">1.2.7.4</ecNumber>
    </recommendedName>
</protein>
<keyword evidence="2 9" id="KW-0004">4Fe-4S</keyword>
<evidence type="ECO:0000313" key="12">
    <source>
        <dbReference type="Proteomes" id="UP000002620"/>
    </source>
</evidence>
<reference evidence="11 12" key="1">
    <citation type="submission" date="2009-10" db="EMBL/GenBank/DDBJ databases">
        <title>Complete sequence of chromosome of Ammonifex degensii KC4.</title>
        <authorList>
            <consortium name="US DOE Joint Genome Institute"/>
            <person name="Kerfeld C."/>
            <person name="Goodner B."/>
            <person name="Huber H."/>
            <person name="Stetter K."/>
            <person name="Lucas S."/>
            <person name="Copeland A."/>
            <person name="Lapidus A."/>
            <person name="Glavina del Rio T."/>
            <person name="Dalin E."/>
            <person name="Tice H."/>
            <person name="Bruce D."/>
            <person name="Goodwin L."/>
            <person name="Pitluck S."/>
            <person name="Saunders E."/>
            <person name="Brettin T."/>
            <person name="Detter J.C."/>
            <person name="Han C."/>
            <person name="Larimer F."/>
            <person name="Land M."/>
            <person name="Hauser L."/>
            <person name="Kyrpides N."/>
            <person name="Ovchinnikova G."/>
            <person name="Richardson P."/>
        </authorList>
    </citation>
    <scope>NUCLEOTIDE SEQUENCE [LARGE SCALE GENOMIC DNA]</scope>
    <source>
        <strain evidence="12">DSM 10501 / KC4</strain>
    </source>
</reference>
<dbReference type="GO" id="GO:0051539">
    <property type="term" value="F:4 iron, 4 sulfur cluster binding"/>
    <property type="evidence" value="ECO:0007669"/>
    <property type="project" value="UniProtKB-UniRule"/>
</dbReference>
<dbReference type="NCBIfam" id="TIGR01702">
    <property type="entry name" value="CO_DH_cata"/>
    <property type="match status" value="1"/>
</dbReference>
<dbReference type="Proteomes" id="UP000002620">
    <property type="component" value="Chromosome"/>
</dbReference>
<feature type="binding site" evidence="10">
    <location>
        <position position="441"/>
    </location>
    <ligand>
        <name>[Ni-4Fe-4S] cluster</name>
        <dbReference type="ChEBI" id="CHEBI:47739"/>
    </ligand>
</feature>
<feature type="binding site" evidence="10">
    <location>
        <position position="512"/>
    </location>
    <ligand>
        <name>[Ni-4Fe-4S] cluster</name>
        <dbReference type="ChEBI" id="CHEBI:47739"/>
    </ligand>
</feature>
<dbReference type="GO" id="GO:0042542">
    <property type="term" value="P:response to hydrogen peroxide"/>
    <property type="evidence" value="ECO:0007669"/>
    <property type="project" value="TreeGrafter"/>
</dbReference>
<dbReference type="Gene3D" id="1.20.1270.30">
    <property type="match status" value="1"/>
</dbReference>
<keyword evidence="6 9" id="KW-0408">Iron</keyword>
<dbReference type="InterPro" id="IPR016099">
    <property type="entry name" value="Prismane-like_a/b-sand"/>
</dbReference>
<dbReference type="PANTHER" id="PTHR30109">
    <property type="entry name" value="HYDROXYLAMINE REDUCTASE"/>
    <property type="match status" value="1"/>
</dbReference>
<dbReference type="HOGENOM" id="CLU_030631_0_0_9"/>
<evidence type="ECO:0000256" key="8">
    <source>
        <dbReference type="ARBA" id="ARBA00048733"/>
    </source>
</evidence>
<dbReference type="EMBL" id="CP001785">
    <property type="protein sequence ID" value="ACX51496.1"/>
    <property type="molecule type" value="Genomic_DNA"/>
</dbReference>
<gene>
    <name evidence="11" type="ordered locus">Adeg_0335</name>
</gene>
<feature type="binding site" evidence="10">
    <location>
        <position position="45"/>
    </location>
    <ligand>
        <name>[4Fe-4S] cluster</name>
        <dbReference type="ChEBI" id="CHEBI:49883"/>
        <label>1</label>
        <note>ligand shared between dimeric partners</note>
    </ligand>
</feature>
<evidence type="ECO:0000256" key="3">
    <source>
        <dbReference type="ARBA" id="ARBA00022596"/>
    </source>
</evidence>
<dbReference type="GO" id="GO:0006091">
    <property type="term" value="P:generation of precursor metabolites and energy"/>
    <property type="evidence" value="ECO:0007669"/>
    <property type="project" value="InterPro"/>
</dbReference>
<keyword evidence="4 9" id="KW-0479">Metal-binding</keyword>
<sequence>MKAEAFTSCKATQAMIEKTTREGVTTVFHRVQEKKTCPFGSGGTCCRLCYMGPCRVKDDGQDAGVCGATAETIAARNFCRMIAAGAAAHSDHAREVALVLLAAARGEAPGFEIKDEEKLWAVAQDLGIDPVGKNKNRLAEEVALKVLAEFGQQEGEISFIRRAPQKRQEVWQKLGIIPRGIDREIVEMLHRTHMGVDQEYVHLLLHGMRTALADGWGGSMIATELQDILFGTPVPIRAKVNLGVLKPDHVNIIVHGHEPLLPELILLAVKDEELLAQARAVGAKGINVAGICCTANEILMRKGVPVAGSVLQQELAIATGAVEAMVVDVQCIMQGLGQVARCYHTELFTTSSRARLPGVTHLEFDHHRGLEVAKEIVRRAIARFPQRRKVEIPAEEMDLIAGFSHETIKYILGGRFRASYRPLNDNIINGRIRGVAAVVGCSNPRVRFGDLHATLVRELIANDVLVLVTGCAAINCAKEGLLIPEAAEMAGSGLREVCEAVGMPPVLHCGSCVDNSRLLMAATEIVKEGGLGEDISEVPLCGCAPEWMSEKAIAIGQYFVASGVTVGFGVAFPTTGSAKLSEFVFGGMNEYVGAHWFHEPDPVAMARTIIAHIDAKRKALGIDVAKERVLYDMDMRRKLEIV</sequence>
<feature type="binding site" evidence="10">
    <location>
        <position position="257"/>
    </location>
    <ligand>
        <name>[Ni-4Fe-4S] cluster</name>
        <dbReference type="ChEBI" id="CHEBI:47739"/>
    </ligand>
</feature>
<evidence type="ECO:0000256" key="4">
    <source>
        <dbReference type="ARBA" id="ARBA00022723"/>
    </source>
</evidence>
<keyword evidence="5 9" id="KW-0560">Oxidoreductase</keyword>
<feature type="binding site" evidence="10">
    <location>
        <position position="37"/>
    </location>
    <ligand>
        <name>[4Fe-4S] cluster</name>
        <dbReference type="ChEBI" id="CHEBI:49883"/>
        <label>1</label>
        <note>ligand shared between dimeric partners</note>
    </ligand>
</feature>
<evidence type="ECO:0000256" key="10">
    <source>
        <dbReference type="PIRSR" id="PIRSR005023-1"/>
    </source>
</evidence>
<dbReference type="InterPro" id="IPR011254">
    <property type="entry name" value="Prismane-like_sf"/>
</dbReference>
<evidence type="ECO:0000256" key="5">
    <source>
        <dbReference type="ARBA" id="ARBA00023002"/>
    </source>
</evidence>
<evidence type="ECO:0000256" key="9">
    <source>
        <dbReference type="PIRNR" id="PIRNR005023"/>
    </source>
</evidence>
<dbReference type="GO" id="GO:0004601">
    <property type="term" value="F:peroxidase activity"/>
    <property type="evidence" value="ECO:0007669"/>
    <property type="project" value="TreeGrafter"/>
</dbReference>
<feature type="binding site" evidence="10">
    <location>
        <position position="46"/>
    </location>
    <ligand>
        <name>[4Fe-4S] cluster</name>
        <dbReference type="ChEBI" id="CHEBI:49883"/>
        <label>2</label>
    </ligand>
</feature>
<keyword evidence="3 10" id="KW-0533">Nickel</keyword>
<feature type="binding site" evidence="10">
    <location>
        <position position="66"/>
    </location>
    <ligand>
        <name>[4Fe-4S] cluster</name>
        <dbReference type="ChEBI" id="CHEBI:49883"/>
        <label>2</label>
    </ligand>
</feature>
<organism evidence="11 12">
    <name type="scientific">Ammonifex degensii (strain DSM 10501 / KC4)</name>
    <dbReference type="NCBI Taxonomy" id="429009"/>
    <lineage>
        <taxon>Bacteria</taxon>
        <taxon>Bacillati</taxon>
        <taxon>Bacillota</taxon>
        <taxon>Clostridia</taxon>
        <taxon>Thermoanaerobacterales</taxon>
        <taxon>Thermoanaerobacteraceae</taxon>
        <taxon>Ammonifex</taxon>
    </lineage>
</organism>
<dbReference type="EC" id="1.2.7.4" evidence="9"/>
<dbReference type="InterPro" id="IPR004137">
    <property type="entry name" value="HCP/CODH"/>
</dbReference>
<dbReference type="KEGG" id="adg:Adeg_0335"/>
<dbReference type="PIRSF" id="PIRSF005023">
    <property type="entry name" value="CODH"/>
    <property type="match status" value="1"/>
</dbReference>
<feature type="binding site" evidence="10">
    <location>
        <position position="49"/>
    </location>
    <ligand>
        <name>[4Fe-4S] cluster</name>
        <dbReference type="ChEBI" id="CHEBI:49883"/>
        <label>2</label>
    </ligand>
</feature>
<dbReference type="PANTHER" id="PTHR30109:SF4">
    <property type="entry name" value="CARBON MONOXIDE DEHYDROGENASE"/>
    <property type="match status" value="1"/>
</dbReference>
<dbReference type="RefSeq" id="WP_015738374.1">
    <property type="nucleotide sequence ID" value="NC_013385.1"/>
</dbReference>
<keyword evidence="7 9" id="KW-0411">Iron-sulfur</keyword>
<comment type="cofactor">
    <cofactor evidence="1">
        <name>[4Fe-4S] cluster</name>
        <dbReference type="ChEBI" id="CHEBI:49883"/>
    </cofactor>
</comment>
<dbReference type="GO" id="GO:0050418">
    <property type="term" value="F:hydroxylamine reductase activity"/>
    <property type="evidence" value="ECO:0007669"/>
    <property type="project" value="TreeGrafter"/>
</dbReference>
<evidence type="ECO:0000256" key="2">
    <source>
        <dbReference type="ARBA" id="ARBA00022485"/>
    </source>
</evidence>
<feature type="binding site" evidence="10">
    <location>
        <position position="54"/>
    </location>
    <ligand>
        <name>[4Fe-4S] cluster</name>
        <dbReference type="ChEBI" id="CHEBI:49883"/>
        <label>2</label>
    </ligand>
</feature>
<dbReference type="Gene3D" id="3.40.50.2030">
    <property type="match status" value="2"/>
</dbReference>
<keyword evidence="12" id="KW-1185">Reference proteome</keyword>
<feature type="binding site" evidence="10">
    <location>
        <position position="331"/>
    </location>
    <ligand>
        <name>[Ni-4Fe-4S] cluster</name>
        <dbReference type="ChEBI" id="CHEBI:47739"/>
    </ligand>
</feature>
<proteinExistence type="predicted"/>